<evidence type="ECO:0000313" key="1">
    <source>
        <dbReference type="EMBL" id="KYF58953.1"/>
    </source>
</evidence>
<dbReference type="EMBL" id="JELY01000559">
    <property type="protein sequence ID" value="KYF58953.1"/>
    <property type="molecule type" value="Genomic_DNA"/>
</dbReference>
<sequence>MGIRQSLENLERVSEVATLAGIKGKIDEDRMHFGMGFQLDQGRSQTVYVRDSSREGASKIVTILSPCFTVKKGLFSGLSKERALDLLRQNENVLFARYGIWEKKSEIMVVASIDHLLDTLDPEEFKASAFHVAVAADAYERKYGKDDF</sequence>
<dbReference type="AlphaFoldDB" id="A0A150PTH4"/>
<proteinExistence type="predicted"/>
<organism evidence="1 2">
    <name type="scientific">Sorangium cellulosum</name>
    <name type="common">Polyangium cellulosum</name>
    <dbReference type="NCBI Taxonomy" id="56"/>
    <lineage>
        <taxon>Bacteria</taxon>
        <taxon>Pseudomonadati</taxon>
        <taxon>Myxococcota</taxon>
        <taxon>Polyangia</taxon>
        <taxon>Polyangiales</taxon>
        <taxon>Polyangiaceae</taxon>
        <taxon>Sorangium</taxon>
    </lineage>
</organism>
<comment type="caution">
    <text evidence="1">The sequence shown here is derived from an EMBL/GenBank/DDBJ whole genome shotgun (WGS) entry which is preliminary data.</text>
</comment>
<dbReference type="Gene3D" id="3.30.1460.10">
    <property type="match status" value="1"/>
</dbReference>
<evidence type="ECO:0000313" key="2">
    <source>
        <dbReference type="Proteomes" id="UP000075420"/>
    </source>
</evidence>
<protein>
    <submittedName>
        <fullName evidence="1">Uncharacterized protein</fullName>
    </submittedName>
</protein>
<dbReference type="Proteomes" id="UP000075420">
    <property type="component" value="Unassembled WGS sequence"/>
</dbReference>
<gene>
    <name evidence="1" type="ORF">BE08_14970</name>
</gene>
<reference evidence="1 2" key="1">
    <citation type="submission" date="2014-02" db="EMBL/GenBank/DDBJ databases">
        <title>The small core and large imbalanced accessory genome model reveals a collaborative survival strategy of Sorangium cellulosum strains in nature.</title>
        <authorList>
            <person name="Han K."/>
            <person name="Peng R."/>
            <person name="Blom J."/>
            <person name="Li Y.-Z."/>
        </authorList>
    </citation>
    <scope>NUCLEOTIDE SEQUENCE [LARGE SCALE GENOMIC DNA]</scope>
    <source>
        <strain evidence="1 2">So0157-25</strain>
    </source>
</reference>
<name>A0A150PTH4_SORCE</name>
<accession>A0A150PTH4</accession>